<evidence type="ECO:0000313" key="2">
    <source>
        <dbReference type="EMBL" id="KAJ7687914.1"/>
    </source>
</evidence>
<dbReference type="Proteomes" id="UP001221757">
    <property type="component" value="Unassembled WGS sequence"/>
</dbReference>
<accession>A0AAD7DBZ3</accession>
<evidence type="ECO:0000256" key="1">
    <source>
        <dbReference type="SAM" id="MobiDB-lite"/>
    </source>
</evidence>
<name>A0AAD7DBZ3_MYCRO</name>
<proteinExistence type="predicted"/>
<feature type="region of interest" description="Disordered" evidence="1">
    <location>
        <begin position="132"/>
        <end position="187"/>
    </location>
</feature>
<feature type="compositionally biased region" description="Basic and acidic residues" evidence="1">
    <location>
        <begin position="177"/>
        <end position="187"/>
    </location>
</feature>
<sequence length="187" mass="20557">MAAASPVRMSVSVSGSAWDDFTLRAHSDSCNLLLAHWELSRSQLLAVQDQLKEPLNLNSDLLNDPLDGRVVHCPSGGDRGLDAMFTSILLPRRAEHSRVWDRALLKFKGNGGVKHVKHGYIVAMFDEDSMNASGHVGHNRRGEKNKGLQTSSSNNVKHENIATTVADNQKGQLNMEDPPKARRPSEV</sequence>
<keyword evidence="3" id="KW-1185">Reference proteome</keyword>
<dbReference type="AlphaFoldDB" id="A0AAD7DBZ3"/>
<dbReference type="EMBL" id="JARKIE010000083">
    <property type="protein sequence ID" value="KAJ7687914.1"/>
    <property type="molecule type" value="Genomic_DNA"/>
</dbReference>
<evidence type="ECO:0000313" key="3">
    <source>
        <dbReference type="Proteomes" id="UP001221757"/>
    </source>
</evidence>
<organism evidence="2 3">
    <name type="scientific">Mycena rosella</name>
    <name type="common">Pink bonnet</name>
    <name type="synonym">Agaricus rosellus</name>
    <dbReference type="NCBI Taxonomy" id="1033263"/>
    <lineage>
        <taxon>Eukaryota</taxon>
        <taxon>Fungi</taxon>
        <taxon>Dikarya</taxon>
        <taxon>Basidiomycota</taxon>
        <taxon>Agaricomycotina</taxon>
        <taxon>Agaricomycetes</taxon>
        <taxon>Agaricomycetidae</taxon>
        <taxon>Agaricales</taxon>
        <taxon>Marasmiineae</taxon>
        <taxon>Mycenaceae</taxon>
        <taxon>Mycena</taxon>
    </lineage>
</organism>
<reference evidence="2" key="1">
    <citation type="submission" date="2023-03" db="EMBL/GenBank/DDBJ databases">
        <title>Massive genome expansion in bonnet fungi (Mycena s.s.) driven by repeated elements and novel gene families across ecological guilds.</title>
        <authorList>
            <consortium name="Lawrence Berkeley National Laboratory"/>
            <person name="Harder C.B."/>
            <person name="Miyauchi S."/>
            <person name="Viragh M."/>
            <person name="Kuo A."/>
            <person name="Thoen E."/>
            <person name="Andreopoulos B."/>
            <person name="Lu D."/>
            <person name="Skrede I."/>
            <person name="Drula E."/>
            <person name="Henrissat B."/>
            <person name="Morin E."/>
            <person name="Kohler A."/>
            <person name="Barry K."/>
            <person name="LaButti K."/>
            <person name="Morin E."/>
            <person name="Salamov A."/>
            <person name="Lipzen A."/>
            <person name="Mereny Z."/>
            <person name="Hegedus B."/>
            <person name="Baldrian P."/>
            <person name="Stursova M."/>
            <person name="Weitz H."/>
            <person name="Taylor A."/>
            <person name="Grigoriev I.V."/>
            <person name="Nagy L.G."/>
            <person name="Martin F."/>
            <person name="Kauserud H."/>
        </authorList>
    </citation>
    <scope>NUCLEOTIDE SEQUENCE</scope>
    <source>
        <strain evidence="2">CBHHK067</strain>
    </source>
</reference>
<gene>
    <name evidence="2" type="ORF">B0H17DRAFT_1135928</name>
</gene>
<comment type="caution">
    <text evidence="2">The sequence shown here is derived from an EMBL/GenBank/DDBJ whole genome shotgun (WGS) entry which is preliminary data.</text>
</comment>
<feature type="compositionally biased region" description="Polar residues" evidence="1">
    <location>
        <begin position="147"/>
        <end position="172"/>
    </location>
</feature>
<protein>
    <submittedName>
        <fullName evidence="2">Uncharacterized protein</fullName>
    </submittedName>
</protein>